<dbReference type="InterPro" id="IPR002035">
    <property type="entry name" value="VWF_A"/>
</dbReference>
<sequence length="384" mass="40047">MATVQVRSLATWVFALTLIGWANVSIAEEAGANRNKAVAQQSAAGRSAEAQAYVAQFTKKNPDACFKNVDLKDTKLQGPAGGIGPRVPPTRVIVMIDGSGSMAGRMGGKTKLELAREAALGFVNRLPASVQASLLVFGQQGNNTNAGKAKSCSTIDVLAPMSTDRGPLRRALGQVHAVGWTPLAAGLDRAEALLGASSTPGEQIIYVVSDGEETCGGDPVASARRINGGRTRAIVNVIGFNLPSSEAAKLRTVAQAGGGAFVNVSNQAELDRVTAEVRESLRRTDNEVATSLATTDNDVATSIAITDADTCISNLTTDEDVAMSLDLTDRAVSGRPVPFQEEAKALLKARHDALRARLQAYRAQLTGAEAAAKKRIDAAADAAR</sequence>
<dbReference type="Proteomes" id="UP000318141">
    <property type="component" value="Unassembled WGS sequence"/>
</dbReference>
<dbReference type="AlphaFoldDB" id="A0A562B3E8"/>
<protein>
    <submittedName>
        <fullName evidence="3">Ca-activated chloride channel family protein</fullName>
    </submittedName>
</protein>
<dbReference type="EMBL" id="VLJN01000056">
    <property type="protein sequence ID" value="TWG79747.1"/>
    <property type="molecule type" value="Genomic_DNA"/>
</dbReference>
<proteinExistence type="predicted"/>
<evidence type="ECO:0000313" key="3">
    <source>
        <dbReference type="EMBL" id="TWG79747.1"/>
    </source>
</evidence>
<dbReference type="InterPro" id="IPR036465">
    <property type="entry name" value="vWFA_dom_sf"/>
</dbReference>
<dbReference type="OrthoDB" id="9783818at2"/>
<evidence type="ECO:0000259" key="2">
    <source>
        <dbReference type="PROSITE" id="PS50234"/>
    </source>
</evidence>
<accession>A0A562B3E8</accession>
<reference evidence="3 4" key="1">
    <citation type="submission" date="2019-07" db="EMBL/GenBank/DDBJ databases">
        <title>Genome sequencing of lignin-degrading bacterial isolates.</title>
        <authorList>
            <person name="Gladden J."/>
        </authorList>
    </citation>
    <scope>NUCLEOTIDE SEQUENCE [LARGE SCALE GENOMIC DNA]</scope>
    <source>
        <strain evidence="3 4">J11</strain>
    </source>
</reference>
<dbReference type="SUPFAM" id="SSF53300">
    <property type="entry name" value="vWA-like"/>
    <property type="match status" value="1"/>
</dbReference>
<keyword evidence="4" id="KW-1185">Reference proteome</keyword>
<name>A0A562B3E8_9BURK</name>
<dbReference type="Pfam" id="PF13519">
    <property type="entry name" value="VWA_2"/>
    <property type="match status" value="1"/>
</dbReference>
<organism evidence="3 4">
    <name type="scientific">Cupriavidus gilardii J11</name>
    <dbReference type="NCBI Taxonomy" id="936133"/>
    <lineage>
        <taxon>Bacteria</taxon>
        <taxon>Pseudomonadati</taxon>
        <taxon>Pseudomonadota</taxon>
        <taxon>Betaproteobacteria</taxon>
        <taxon>Burkholderiales</taxon>
        <taxon>Burkholderiaceae</taxon>
        <taxon>Cupriavidus</taxon>
    </lineage>
</organism>
<dbReference type="Gene3D" id="3.40.50.410">
    <property type="entry name" value="von Willebrand factor, type A domain"/>
    <property type="match status" value="1"/>
</dbReference>
<gene>
    <name evidence="3" type="ORF">L602_000600001470</name>
</gene>
<evidence type="ECO:0000256" key="1">
    <source>
        <dbReference type="SAM" id="Coils"/>
    </source>
</evidence>
<keyword evidence="1" id="KW-0175">Coiled coil</keyword>
<dbReference type="PROSITE" id="PS50234">
    <property type="entry name" value="VWFA"/>
    <property type="match status" value="1"/>
</dbReference>
<feature type="coiled-coil region" evidence="1">
    <location>
        <begin position="344"/>
        <end position="371"/>
    </location>
</feature>
<evidence type="ECO:0000313" key="4">
    <source>
        <dbReference type="Proteomes" id="UP000318141"/>
    </source>
</evidence>
<comment type="caution">
    <text evidence="3">The sequence shown here is derived from an EMBL/GenBank/DDBJ whole genome shotgun (WGS) entry which is preliminary data.</text>
</comment>
<dbReference type="SMART" id="SM00327">
    <property type="entry name" value="VWA"/>
    <property type="match status" value="1"/>
</dbReference>
<feature type="domain" description="VWFA" evidence="2">
    <location>
        <begin position="91"/>
        <end position="277"/>
    </location>
</feature>